<reference evidence="2 3" key="1">
    <citation type="journal article" date="2018" name="PLoS Pathog.">
        <title>Evolution of structural diversity of trichothecenes, a family of toxins produced by plant pathogenic and entomopathogenic fungi.</title>
        <authorList>
            <person name="Proctor R.H."/>
            <person name="McCormick S.P."/>
            <person name="Kim H.S."/>
            <person name="Cardoza R.E."/>
            <person name="Stanley A.M."/>
            <person name="Lindo L."/>
            <person name="Kelly A."/>
            <person name="Brown D.W."/>
            <person name="Lee T."/>
            <person name="Vaughan M.M."/>
            <person name="Alexander N.J."/>
            <person name="Busman M."/>
            <person name="Gutierrez S."/>
        </authorList>
    </citation>
    <scope>NUCLEOTIDE SEQUENCE [LARGE SCALE GENOMIC DNA]</scope>
    <source>
        <strain evidence="2 3">NRRL 13405</strain>
    </source>
</reference>
<sequence length="474" mass="51275">MPSTEFFGYSALNLGPLTTTFTAPSSCATQSDHLIFANVTSPHFPYRVAESCTMKPFGDCYPSGDKWDSEAKQTTKFVQGTYQYFSPGIACPKGWETVGLLKHGSSTGQFGISGVLTVSEDPAIYGLGDEEKIQFLQPTDFWGNVLDRAETMAVCCPTEEDVEEKSSDGDGETTTAADETTATETTSAETTAAGESSASGIQKSGIISLFGVTLGILAGAGMLVEMGGPLPIRTANTLNVSHLALTWGIRMKDNRPGKQVFLDTWDRANRNDPPPRIRDLFLVNDDDLFRTHRGQRFKEYCGRRGGKWDYGYHGSLLGSEADSFSHNINGQNDLHMVLLVNVLPEFLMLIIFLFKVEAVLRPAGSVFLPESVVYREDAIVPVGAITYCRGNDTDDRINPSPGPSRILSPTRRPNPGPSRPPNPGPSQPTNPVPTRRPSPPSRSPSRSWSPPSPPSPLSPHSCSSGSVSRSPSPE</sequence>
<evidence type="ECO:0000313" key="3">
    <source>
        <dbReference type="Proteomes" id="UP000265631"/>
    </source>
</evidence>
<feature type="compositionally biased region" description="Pro residues" evidence="1">
    <location>
        <begin position="412"/>
        <end position="442"/>
    </location>
</feature>
<organism evidence="2 3">
    <name type="scientific">Fusarium flagelliforme</name>
    <dbReference type="NCBI Taxonomy" id="2675880"/>
    <lineage>
        <taxon>Eukaryota</taxon>
        <taxon>Fungi</taxon>
        <taxon>Dikarya</taxon>
        <taxon>Ascomycota</taxon>
        <taxon>Pezizomycotina</taxon>
        <taxon>Sordariomycetes</taxon>
        <taxon>Hypocreomycetidae</taxon>
        <taxon>Hypocreales</taxon>
        <taxon>Nectriaceae</taxon>
        <taxon>Fusarium</taxon>
        <taxon>Fusarium incarnatum-equiseti species complex</taxon>
    </lineage>
</organism>
<accession>A0A395MPZ5</accession>
<proteinExistence type="predicted"/>
<evidence type="ECO:0000256" key="1">
    <source>
        <dbReference type="SAM" id="MobiDB-lite"/>
    </source>
</evidence>
<gene>
    <name evidence="2" type="ORF">FIE12Z_6572</name>
</gene>
<feature type="compositionally biased region" description="Low complexity" evidence="1">
    <location>
        <begin position="458"/>
        <end position="474"/>
    </location>
</feature>
<protein>
    <submittedName>
        <fullName evidence="2">Uncharacterized protein</fullName>
    </submittedName>
</protein>
<feature type="compositionally biased region" description="Low complexity" evidence="1">
    <location>
        <begin position="172"/>
        <end position="197"/>
    </location>
</feature>
<keyword evidence="3" id="KW-1185">Reference proteome</keyword>
<feature type="region of interest" description="Disordered" evidence="1">
    <location>
        <begin position="158"/>
        <end position="197"/>
    </location>
</feature>
<comment type="caution">
    <text evidence="2">The sequence shown here is derived from an EMBL/GenBank/DDBJ whole genome shotgun (WGS) entry which is preliminary data.</text>
</comment>
<dbReference type="AlphaFoldDB" id="A0A395MPZ5"/>
<dbReference type="EMBL" id="PXXK01000184">
    <property type="protein sequence ID" value="RFN49169.1"/>
    <property type="molecule type" value="Genomic_DNA"/>
</dbReference>
<name>A0A395MPZ5_9HYPO</name>
<evidence type="ECO:0000313" key="2">
    <source>
        <dbReference type="EMBL" id="RFN49169.1"/>
    </source>
</evidence>
<dbReference type="Proteomes" id="UP000265631">
    <property type="component" value="Unassembled WGS sequence"/>
</dbReference>
<feature type="region of interest" description="Disordered" evidence="1">
    <location>
        <begin position="390"/>
        <end position="474"/>
    </location>
</feature>